<protein>
    <submittedName>
        <fullName evidence="1">Uncharacterized protein</fullName>
    </submittedName>
</protein>
<proteinExistence type="predicted"/>
<evidence type="ECO:0000313" key="1">
    <source>
        <dbReference type="EMBL" id="SPY44087.1"/>
    </source>
</evidence>
<reference evidence="1 2" key="1">
    <citation type="submission" date="2018-06" db="EMBL/GenBank/DDBJ databases">
        <authorList>
            <consortium name="Pathogen Informatics"/>
            <person name="Doyle S."/>
        </authorList>
    </citation>
    <scope>NUCLEOTIDE SEQUENCE [LARGE SCALE GENOMIC DNA]</scope>
    <source>
        <strain evidence="1 2">NCTC11647</strain>
    </source>
</reference>
<evidence type="ECO:0000313" key="2">
    <source>
        <dbReference type="Proteomes" id="UP000251647"/>
    </source>
</evidence>
<accession>A0A2T3QIJ2</accession>
<sequence>MLPSKRWKAWEETRSKGQRRYVLTYGLFVALAMICGRLLTEYFTTELSLYELLREQSSYIIFLFVLSPLFALLFWYIQEGLYQFSKKSKWVHPLQYFDQNEIYLTLACLHFASLVKDRYN</sequence>
<organism evidence="1 2">
    <name type="scientific">Photobacterium damselae</name>
    <dbReference type="NCBI Taxonomy" id="38293"/>
    <lineage>
        <taxon>Bacteria</taxon>
        <taxon>Pseudomonadati</taxon>
        <taxon>Pseudomonadota</taxon>
        <taxon>Gammaproteobacteria</taxon>
        <taxon>Vibrionales</taxon>
        <taxon>Vibrionaceae</taxon>
        <taxon>Photobacterium</taxon>
    </lineage>
</organism>
<name>A0A2T3QIJ2_PHODM</name>
<dbReference type="EMBL" id="UATL01000005">
    <property type="protein sequence ID" value="SPY44087.1"/>
    <property type="molecule type" value="Genomic_DNA"/>
</dbReference>
<gene>
    <name evidence="1" type="ORF">NCTC11647_03022</name>
</gene>
<dbReference type="AlphaFoldDB" id="A0A2T3QIJ2"/>
<dbReference type="Proteomes" id="UP000251647">
    <property type="component" value="Unassembled WGS sequence"/>
</dbReference>